<feature type="coiled-coil region" evidence="1">
    <location>
        <begin position="116"/>
        <end position="143"/>
    </location>
</feature>
<evidence type="ECO:0000259" key="2">
    <source>
        <dbReference type="Pfam" id="PF16107"/>
    </source>
</evidence>
<feature type="domain" description="DUF4825" evidence="2">
    <location>
        <begin position="26"/>
        <end position="109"/>
    </location>
</feature>
<dbReference type="Proteomes" id="UP000187166">
    <property type="component" value="Unassembled WGS sequence"/>
</dbReference>
<comment type="caution">
    <text evidence="3">The sequence shown here is derived from an EMBL/GenBank/DDBJ whole genome shotgun (WGS) entry which is preliminary data.</text>
</comment>
<protein>
    <submittedName>
        <fullName evidence="3">DUF4825 domain-containing protein</fullName>
    </submittedName>
</protein>
<evidence type="ECO:0000313" key="3">
    <source>
        <dbReference type="EMBL" id="OLR65038.1"/>
    </source>
</evidence>
<dbReference type="InterPro" id="IPR032250">
    <property type="entry name" value="DUF4825"/>
</dbReference>
<gene>
    <name evidence="3" type="ORF">BIV18_05675</name>
</gene>
<dbReference type="EMBL" id="MJIH01000001">
    <property type="protein sequence ID" value="OLR65038.1"/>
    <property type="molecule type" value="Genomic_DNA"/>
</dbReference>
<keyword evidence="1" id="KW-0175">Coiled coil</keyword>
<sequence>MKKFYLVLLITFILIFSACQKKEKTLYDFKTDFVGDNSKVSQIINKQKYPENFQTSEIKILSEKEPYGLKVFCKNYKNLEKKDLFKNAVTTLSLIKNLDNLYYVDENEKEIFIYNRKEVEEKLEKENTSLEKISENKENLENFINN</sequence>
<proteinExistence type="predicted"/>
<dbReference type="Pfam" id="PF16107">
    <property type="entry name" value="DUF4825"/>
    <property type="match status" value="1"/>
</dbReference>
<dbReference type="AlphaFoldDB" id="A0A1U7M0A6"/>
<name>A0A1U7M0A6_9FIRM</name>
<dbReference type="STRING" id="1465756.BIV18_05675"/>
<dbReference type="PROSITE" id="PS51257">
    <property type="entry name" value="PROKAR_LIPOPROTEIN"/>
    <property type="match status" value="1"/>
</dbReference>
<keyword evidence="4" id="KW-1185">Reference proteome</keyword>
<evidence type="ECO:0000313" key="4">
    <source>
        <dbReference type="Proteomes" id="UP000187166"/>
    </source>
</evidence>
<reference evidence="3 4" key="1">
    <citation type="journal article" date="2016" name="Appl. Environ. Microbiol.">
        <title>Function and Phylogeny of Bacterial Butyryl Coenzyme A:Acetate Transferases and Their Diversity in the Proximal Colon of Swine.</title>
        <authorList>
            <person name="Trachsel J."/>
            <person name="Bayles D.O."/>
            <person name="Looft T."/>
            <person name="Levine U.Y."/>
            <person name="Allen H.K."/>
        </authorList>
    </citation>
    <scope>NUCLEOTIDE SEQUENCE [LARGE SCALE GENOMIC DNA]</scope>
    <source>
        <strain evidence="3 4">35-6-1</strain>
    </source>
</reference>
<organism evidence="3 4">
    <name type="scientific">Peptoniphilus porci</name>
    <dbReference type="NCBI Taxonomy" id="2652280"/>
    <lineage>
        <taxon>Bacteria</taxon>
        <taxon>Bacillati</taxon>
        <taxon>Bacillota</taxon>
        <taxon>Tissierellia</taxon>
        <taxon>Tissierellales</taxon>
        <taxon>Peptoniphilaceae</taxon>
        <taxon>Peptoniphilus</taxon>
    </lineage>
</organism>
<accession>A0A1U7M0A6</accession>
<evidence type="ECO:0000256" key="1">
    <source>
        <dbReference type="SAM" id="Coils"/>
    </source>
</evidence>